<comment type="caution">
    <text evidence="1">The sequence shown here is derived from an EMBL/GenBank/DDBJ whole genome shotgun (WGS) entry which is preliminary data.</text>
</comment>
<sequence length="159" mass="17789">MSSSGGSFPDRKYIHDVFSHFSTPPHGVAKFFEYVDDDVDFEVTGSNRFSGRWYSKQSYYDATWAHIDALLAEPGYKLEVPGGGEECGGGIIVDTATGWSAVQLKTVGVKTRSGVPYNQHYSWHVRWSREGKIVEVKAFMDSDHLEKVLGGEMDRQSTK</sequence>
<gene>
    <name evidence="1" type="ORF">PGQ11_007536</name>
</gene>
<accession>A0ABR2IWX0</accession>
<dbReference type="InterPro" id="IPR032710">
    <property type="entry name" value="NTF2-like_dom_sf"/>
</dbReference>
<reference evidence="1 2" key="1">
    <citation type="journal article" date="2024" name="IMA Fungus">
        <title>Apiospora arundinis, a panoply of carbohydrate-active enzymes and secondary metabolites.</title>
        <authorList>
            <person name="Sorensen T."/>
            <person name="Petersen C."/>
            <person name="Muurmann A.T."/>
            <person name="Christiansen J.V."/>
            <person name="Brundto M.L."/>
            <person name="Overgaard C.K."/>
            <person name="Boysen A.T."/>
            <person name="Wollenberg R.D."/>
            <person name="Larsen T.O."/>
            <person name="Sorensen J.L."/>
            <person name="Nielsen K.L."/>
            <person name="Sondergaard T.E."/>
        </authorList>
    </citation>
    <scope>NUCLEOTIDE SEQUENCE [LARGE SCALE GENOMIC DNA]</scope>
    <source>
        <strain evidence="1 2">AAU 773</strain>
    </source>
</reference>
<organism evidence="1 2">
    <name type="scientific">Apiospora arundinis</name>
    <dbReference type="NCBI Taxonomy" id="335852"/>
    <lineage>
        <taxon>Eukaryota</taxon>
        <taxon>Fungi</taxon>
        <taxon>Dikarya</taxon>
        <taxon>Ascomycota</taxon>
        <taxon>Pezizomycotina</taxon>
        <taxon>Sordariomycetes</taxon>
        <taxon>Xylariomycetidae</taxon>
        <taxon>Amphisphaeriales</taxon>
        <taxon>Apiosporaceae</taxon>
        <taxon>Apiospora</taxon>
    </lineage>
</organism>
<dbReference type="Proteomes" id="UP001390339">
    <property type="component" value="Unassembled WGS sequence"/>
</dbReference>
<dbReference type="Gene3D" id="3.10.450.50">
    <property type="match status" value="1"/>
</dbReference>
<protein>
    <submittedName>
        <fullName evidence="1">Nuclear transport factor 2 family protein</fullName>
    </submittedName>
</protein>
<dbReference type="EMBL" id="JAPCWZ010000004">
    <property type="protein sequence ID" value="KAK8868958.1"/>
    <property type="molecule type" value="Genomic_DNA"/>
</dbReference>
<proteinExistence type="predicted"/>
<evidence type="ECO:0000313" key="2">
    <source>
        <dbReference type="Proteomes" id="UP001390339"/>
    </source>
</evidence>
<name>A0ABR2IWX0_9PEZI</name>
<evidence type="ECO:0000313" key="1">
    <source>
        <dbReference type="EMBL" id="KAK8868958.1"/>
    </source>
</evidence>
<dbReference type="SUPFAM" id="SSF54427">
    <property type="entry name" value="NTF2-like"/>
    <property type="match status" value="1"/>
</dbReference>
<keyword evidence="2" id="KW-1185">Reference proteome</keyword>